<evidence type="ECO:0000313" key="3">
    <source>
        <dbReference type="Proteomes" id="UP000499080"/>
    </source>
</evidence>
<accession>A0A4Y2EQY2</accession>
<proteinExistence type="predicted"/>
<feature type="non-terminal residue" evidence="2">
    <location>
        <position position="1"/>
    </location>
</feature>
<dbReference type="AlphaFoldDB" id="A0A4Y2EQY2"/>
<dbReference type="Proteomes" id="UP000499080">
    <property type="component" value="Unassembled WGS sequence"/>
</dbReference>
<reference evidence="2 3" key="1">
    <citation type="journal article" date="2019" name="Sci. Rep.">
        <title>Orb-weaving spider Araneus ventricosus genome elucidates the spidroin gene catalogue.</title>
        <authorList>
            <person name="Kono N."/>
            <person name="Nakamura H."/>
            <person name="Ohtoshi R."/>
            <person name="Moran D.A.P."/>
            <person name="Shinohara A."/>
            <person name="Yoshida Y."/>
            <person name="Fujiwara M."/>
            <person name="Mori M."/>
            <person name="Tomita M."/>
            <person name="Arakawa K."/>
        </authorList>
    </citation>
    <scope>NUCLEOTIDE SEQUENCE [LARGE SCALE GENOMIC DNA]</scope>
</reference>
<feature type="region of interest" description="Disordered" evidence="1">
    <location>
        <begin position="1"/>
        <end position="54"/>
    </location>
</feature>
<comment type="caution">
    <text evidence="2">The sequence shown here is derived from an EMBL/GenBank/DDBJ whole genome shotgun (WGS) entry which is preliminary data.</text>
</comment>
<organism evidence="2 3">
    <name type="scientific">Araneus ventricosus</name>
    <name type="common">Orbweaver spider</name>
    <name type="synonym">Epeira ventricosa</name>
    <dbReference type="NCBI Taxonomy" id="182803"/>
    <lineage>
        <taxon>Eukaryota</taxon>
        <taxon>Metazoa</taxon>
        <taxon>Ecdysozoa</taxon>
        <taxon>Arthropoda</taxon>
        <taxon>Chelicerata</taxon>
        <taxon>Arachnida</taxon>
        <taxon>Araneae</taxon>
        <taxon>Araneomorphae</taxon>
        <taxon>Entelegynae</taxon>
        <taxon>Araneoidea</taxon>
        <taxon>Araneidae</taxon>
        <taxon>Araneus</taxon>
    </lineage>
</organism>
<evidence type="ECO:0000256" key="1">
    <source>
        <dbReference type="SAM" id="MobiDB-lite"/>
    </source>
</evidence>
<protein>
    <submittedName>
        <fullName evidence="2">Uncharacterized protein</fullName>
    </submittedName>
</protein>
<keyword evidence="3" id="KW-1185">Reference proteome</keyword>
<dbReference type="EMBL" id="BGPR01093270">
    <property type="protein sequence ID" value="GBM30335.1"/>
    <property type="molecule type" value="Genomic_DNA"/>
</dbReference>
<sequence length="82" mass="9039">RELLEKITDRVSSPPPTKTKTESASSRASSRRPCNRPLARTVGSNQGELPEPRGIVQVVPVHTQDRDVKRSVVKVPKLNRGS</sequence>
<evidence type="ECO:0000313" key="2">
    <source>
        <dbReference type="EMBL" id="GBM30335.1"/>
    </source>
</evidence>
<gene>
    <name evidence="2" type="ORF">AVEN_183727_1</name>
</gene>
<name>A0A4Y2EQY2_ARAVE</name>